<comment type="caution">
    <text evidence="3">The sequence shown here is derived from an EMBL/GenBank/DDBJ whole genome shotgun (WGS) entry which is preliminary data.</text>
</comment>
<evidence type="ECO:0000313" key="3">
    <source>
        <dbReference type="EMBL" id="RCK80857.1"/>
    </source>
</evidence>
<keyword evidence="2" id="KW-0812">Transmembrane</keyword>
<evidence type="ECO:0000313" key="4">
    <source>
        <dbReference type="Proteomes" id="UP000252355"/>
    </source>
</evidence>
<gene>
    <name evidence="3" type="ORF">OZSIB_2745</name>
</gene>
<evidence type="ECO:0000256" key="1">
    <source>
        <dbReference type="ARBA" id="ARBA00022481"/>
    </source>
</evidence>
<dbReference type="EMBL" id="QOQW01000004">
    <property type="protein sequence ID" value="RCK80857.1"/>
    <property type="molecule type" value="Genomic_DNA"/>
</dbReference>
<dbReference type="Gene3D" id="3.30.700.10">
    <property type="entry name" value="Glycoprotein, Type 4 Pilin"/>
    <property type="match status" value="1"/>
</dbReference>
<organism evidence="3 4">
    <name type="scientific">Candidatus Ozemobacter sibiricus</name>
    <dbReference type="NCBI Taxonomy" id="2268124"/>
    <lineage>
        <taxon>Bacteria</taxon>
        <taxon>Candidatus Ozemobacteria</taxon>
        <taxon>Candidatus Ozemobacterales</taxon>
        <taxon>Candidatus Ozemobacteraceae</taxon>
        <taxon>Candidatus Ozemobacter</taxon>
    </lineage>
</organism>
<dbReference type="SUPFAM" id="SSF54523">
    <property type="entry name" value="Pili subunits"/>
    <property type="match status" value="1"/>
</dbReference>
<dbReference type="InterPro" id="IPR045584">
    <property type="entry name" value="Pilin-like"/>
</dbReference>
<dbReference type="AlphaFoldDB" id="A0A367ZSN9"/>
<dbReference type="InterPro" id="IPR000983">
    <property type="entry name" value="Bac_GSPG_pilin"/>
</dbReference>
<dbReference type="GO" id="GO:0015627">
    <property type="term" value="C:type II protein secretion system complex"/>
    <property type="evidence" value="ECO:0007669"/>
    <property type="project" value="InterPro"/>
</dbReference>
<dbReference type="GO" id="GO:0015628">
    <property type="term" value="P:protein secretion by the type II secretion system"/>
    <property type="evidence" value="ECO:0007669"/>
    <property type="project" value="InterPro"/>
</dbReference>
<proteinExistence type="predicted"/>
<dbReference type="NCBIfam" id="TIGR02532">
    <property type="entry name" value="IV_pilin_GFxxxE"/>
    <property type="match status" value="1"/>
</dbReference>
<dbReference type="PROSITE" id="PS00409">
    <property type="entry name" value="PROKAR_NTER_METHYL"/>
    <property type="match status" value="1"/>
</dbReference>
<dbReference type="InterPro" id="IPR012902">
    <property type="entry name" value="N_methyl_site"/>
</dbReference>
<dbReference type="Pfam" id="PF07963">
    <property type="entry name" value="N_methyl"/>
    <property type="match status" value="1"/>
</dbReference>
<accession>A0A367ZSN9</accession>
<dbReference type="Proteomes" id="UP000252355">
    <property type="component" value="Unassembled WGS sequence"/>
</dbReference>
<keyword evidence="2" id="KW-1133">Transmembrane helix</keyword>
<keyword evidence="2" id="KW-0472">Membrane</keyword>
<protein>
    <submittedName>
        <fullName evidence="3">Uncharacterized protein</fullName>
    </submittedName>
</protein>
<feature type="transmembrane region" description="Helical" evidence="2">
    <location>
        <begin position="7"/>
        <end position="28"/>
    </location>
</feature>
<sequence>MKRGFSLIELLVVITIIAILVGVAAPYYSDYVRESKISKAKADLDVLRQAVILYNSREDIPYQGPLASTSPFIPLLGENDFVGLQGQYLTNIPLDPWSKNYKLDPYGCFVYSEGPDSRSEKDDIREYYVKELALRKIEWEDSNNNRALDVDDLIYLHFNKSVLVLGNAVSPTHFDVYENNQVVSTLTFNIMSEPTLEPGYTDDTATHTTIICRVTSTLNMPKVGVHSIALKDDVAILQNYKEVVVDRERLNRNILYVKWERSSTDPNRPLRYAVRTAPVKITPKN</sequence>
<dbReference type="PRINTS" id="PR00813">
    <property type="entry name" value="BCTERIALGSPG"/>
</dbReference>
<keyword evidence="1" id="KW-0488">Methylation</keyword>
<evidence type="ECO:0000256" key="2">
    <source>
        <dbReference type="SAM" id="Phobius"/>
    </source>
</evidence>
<reference evidence="3 4" key="1">
    <citation type="submission" date="2018-05" db="EMBL/GenBank/DDBJ databases">
        <title>A metagenomic window into the 2 km-deep terrestrial subsurface aquifer revealed taxonomically and functionally diverse microbial community comprising novel uncultured bacterial lineages.</title>
        <authorList>
            <person name="Kadnikov V.V."/>
            <person name="Mardanov A.V."/>
            <person name="Beletsky A.V."/>
            <person name="Banks D."/>
            <person name="Pimenov N.V."/>
            <person name="Frank Y.A."/>
            <person name="Karnachuk O.V."/>
            <person name="Ravin N.V."/>
        </authorList>
    </citation>
    <scope>NUCLEOTIDE SEQUENCE [LARGE SCALE GENOMIC DNA]</scope>
    <source>
        <strain evidence="3">BY5</strain>
    </source>
</reference>
<name>A0A367ZSN9_9BACT</name>